<dbReference type="Proteomes" id="UP000824193">
    <property type="component" value="Unassembled WGS sequence"/>
</dbReference>
<dbReference type="EMBL" id="DXFW01000031">
    <property type="protein sequence ID" value="HIX06258.1"/>
    <property type="molecule type" value="Genomic_DNA"/>
</dbReference>
<sequence>DEEAMKAALEGISKRLSKKYPATTLQKIVEASHVAMLLTPRTKIRNALANLAFRSPNILSRKASAAGQKVYKFFNKDYQPTQALSLSKQSKALANDAYNMVRDTISGNVDGKWENTILDSKNNADVFKLSGDTNVVSRMPVIGGAFGSTNKALGRFSEWATGGKNIYVELSDEKSVVENIRRFTYGLLELGDELFVRKEFVDRMANFIEARGYKSLDEVPEEAFDAATQSALKATFKDDNRITRLVSGIKKNTGLVGEVAMPFTKTPANIAVRAFDYSPAGLAMGIRRWVKNGGDPSAYIDEISKGLTGTVAVGLGWLLYKAGIITGPASENPDQAQYDEMQGKLSCSIKIGNNYYTFDWVQPASSALILGSTLASEAEKDGGLDGQAIAEAFKRSVVAMGDTLLDMSPLQSLSDIFGGCETPTGNLINGIVEFPQRLIPSTLGAIACVADPVQRQTFSNGDMIATQIAMAQSKIPGVSQSLSAAYDTWEREITRADNLAEGVFNQFVNPGQTGNVNPTPMDNEISRLF</sequence>
<reference evidence="1" key="1">
    <citation type="journal article" date="2021" name="PeerJ">
        <title>Extensive microbial diversity within the chicken gut microbiome revealed by metagenomics and culture.</title>
        <authorList>
            <person name="Gilroy R."/>
            <person name="Ravi A."/>
            <person name="Getino M."/>
            <person name="Pursley I."/>
            <person name="Horton D.L."/>
            <person name="Alikhan N.F."/>
            <person name="Baker D."/>
            <person name="Gharbi K."/>
            <person name="Hall N."/>
            <person name="Watson M."/>
            <person name="Adriaenssens E.M."/>
            <person name="Foster-Nyarko E."/>
            <person name="Jarju S."/>
            <person name="Secka A."/>
            <person name="Antonio M."/>
            <person name="Oren A."/>
            <person name="Chaudhuri R.R."/>
            <person name="La Ragione R."/>
            <person name="Hildebrand F."/>
            <person name="Pallen M.J."/>
        </authorList>
    </citation>
    <scope>NUCLEOTIDE SEQUENCE</scope>
    <source>
        <strain evidence="1">2239</strain>
    </source>
</reference>
<comment type="caution">
    <text evidence="1">The sequence shown here is derived from an EMBL/GenBank/DDBJ whole genome shotgun (WGS) entry which is preliminary data.</text>
</comment>
<accession>A0A9D1V5C0</accession>
<evidence type="ECO:0000313" key="2">
    <source>
        <dbReference type="Proteomes" id="UP000824193"/>
    </source>
</evidence>
<reference evidence="1" key="2">
    <citation type="submission" date="2021-04" db="EMBL/GenBank/DDBJ databases">
        <authorList>
            <person name="Gilroy R."/>
        </authorList>
    </citation>
    <scope>NUCLEOTIDE SEQUENCE</scope>
    <source>
        <strain evidence="1">2239</strain>
    </source>
</reference>
<gene>
    <name evidence="1" type="ORF">H9865_09240</name>
</gene>
<dbReference type="AlphaFoldDB" id="A0A9D1V5C0"/>
<evidence type="ECO:0000313" key="1">
    <source>
        <dbReference type="EMBL" id="HIX06258.1"/>
    </source>
</evidence>
<proteinExistence type="predicted"/>
<feature type="non-terminal residue" evidence="1">
    <location>
        <position position="1"/>
    </location>
</feature>
<name>A0A9D1V5C0_9FIRM</name>
<protein>
    <submittedName>
        <fullName evidence="1">Uncharacterized protein</fullName>
    </submittedName>
</protein>
<organism evidence="1 2">
    <name type="scientific">Candidatus Allofournierella pullicola</name>
    <dbReference type="NCBI Taxonomy" id="2838596"/>
    <lineage>
        <taxon>Bacteria</taxon>
        <taxon>Bacillati</taxon>
        <taxon>Bacillota</taxon>
        <taxon>Clostridia</taxon>
        <taxon>Eubacteriales</taxon>
        <taxon>Oscillospiraceae</taxon>
        <taxon>Allofournierella</taxon>
    </lineage>
</organism>